<dbReference type="Proteomes" id="UP000598971">
    <property type="component" value="Unassembled WGS sequence"/>
</dbReference>
<reference evidence="1" key="1">
    <citation type="submission" date="2019-10" db="EMBL/GenBank/DDBJ databases">
        <title>Draft genome sequence of Panacibacter sp. KCS-6.</title>
        <authorList>
            <person name="Yim K.J."/>
        </authorList>
    </citation>
    <scope>NUCLEOTIDE SEQUENCE</scope>
    <source>
        <strain evidence="1">KCS-6</strain>
    </source>
</reference>
<organism evidence="1 2">
    <name type="scientific">Limnovirga soli</name>
    <dbReference type="NCBI Taxonomy" id="2656915"/>
    <lineage>
        <taxon>Bacteria</taxon>
        <taxon>Pseudomonadati</taxon>
        <taxon>Bacteroidota</taxon>
        <taxon>Chitinophagia</taxon>
        <taxon>Chitinophagales</taxon>
        <taxon>Chitinophagaceae</taxon>
        <taxon>Limnovirga</taxon>
    </lineage>
</organism>
<dbReference type="InterPro" id="IPR024422">
    <property type="entry name" value="Protein_unknown_function_OB"/>
</dbReference>
<proteinExistence type="predicted"/>
<evidence type="ECO:0008006" key="3">
    <source>
        <dbReference type="Google" id="ProtNLM"/>
    </source>
</evidence>
<accession>A0A8J8FC51</accession>
<comment type="caution">
    <text evidence="1">The sequence shown here is derived from an EMBL/GenBank/DDBJ whole genome shotgun (WGS) entry which is preliminary data.</text>
</comment>
<dbReference type="EMBL" id="WHPF01000005">
    <property type="protein sequence ID" value="NNV55288.1"/>
    <property type="molecule type" value="Genomic_DNA"/>
</dbReference>
<name>A0A8J8FC51_9BACT</name>
<dbReference type="RefSeq" id="WP_171607222.1">
    <property type="nucleotide sequence ID" value="NZ_WHPF01000005.1"/>
</dbReference>
<dbReference type="Pfam" id="PF12869">
    <property type="entry name" value="tRNA_anti-like"/>
    <property type="match status" value="1"/>
</dbReference>
<evidence type="ECO:0000313" key="1">
    <source>
        <dbReference type="EMBL" id="NNV55288.1"/>
    </source>
</evidence>
<sequence length="136" mass="14814">MKSKKKIALIVVLATILFGSIYGYYMWNKPARNVAGEKGLEITAIAIFDSFNLSEQRANALYLNKAIQVTGEVTETKQNQAGETVVYLKSNDPLFGVNCTFKENPGTIAKGSTITFKGVCTGFLSDVIINQGIIVK</sequence>
<gene>
    <name evidence="1" type="ORF">GD597_07450</name>
</gene>
<keyword evidence="2" id="KW-1185">Reference proteome</keyword>
<evidence type="ECO:0000313" key="2">
    <source>
        <dbReference type="Proteomes" id="UP000598971"/>
    </source>
</evidence>
<protein>
    <recommendedName>
        <fullName evidence="3">tRNA_anti-like</fullName>
    </recommendedName>
</protein>
<dbReference type="AlphaFoldDB" id="A0A8J8FC51"/>